<name>A0ABQ4GNG4_9ACTN</name>
<reference evidence="5 6" key="1">
    <citation type="submission" date="2021-01" db="EMBL/GenBank/DDBJ databases">
        <title>Whole genome shotgun sequence of Microbispora siamensis NBRC 104113.</title>
        <authorList>
            <person name="Komaki H."/>
            <person name="Tamura T."/>
        </authorList>
    </citation>
    <scope>NUCLEOTIDE SEQUENCE [LARGE SCALE GENOMIC DNA]</scope>
    <source>
        <strain evidence="5 6">NBRC 104113</strain>
    </source>
</reference>
<evidence type="ECO:0000256" key="3">
    <source>
        <dbReference type="ARBA" id="ARBA00023163"/>
    </source>
</evidence>
<evidence type="ECO:0000259" key="4">
    <source>
        <dbReference type="PROSITE" id="PS50932"/>
    </source>
</evidence>
<dbReference type="PROSITE" id="PS00356">
    <property type="entry name" value="HTH_LACI_1"/>
    <property type="match status" value="1"/>
</dbReference>
<dbReference type="InterPro" id="IPR028082">
    <property type="entry name" value="Peripla_BP_I"/>
</dbReference>
<dbReference type="Gene3D" id="1.10.260.40">
    <property type="entry name" value="lambda repressor-like DNA-binding domains"/>
    <property type="match status" value="1"/>
</dbReference>
<dbReference type="Pfam" id="PF13377">
    <property type="entry name" value="Peripla_BP_3"/>
    <property type="match status" value="1"/>
</dbReference>
<evidence type="ECO:0000313" key="6">
    <source>
        <dbReference type="Proteomes" id="UP000660454"/>
    </source>
</evidence>
<keyword evidence="2" id="KW-0238">DNA-binding</keyword>
<dbReference type="RefSeq" id="WP_204049506.1">
    <property type="nucleotide sequence ID" value="NZ_BOOF01000019.1"/>
</dbReference>
<comment type="caution">
    <text evidence="5">The sequence shown here is derived from an EMBL/GenBank/DDBJ whole genome shotgun (WGS) entry which is preliminary data.</text>
</comment>
<dbReference type="SUPFAM" id="SSF53822">
    <property type="entry name" value="Periplasmic binding protein-like I"/>
    <property type="match status" value="1"/>
</dbReference>
<dbReference type="SUPFAM" id="SSF47413">
    <property type="entry name" value="lambda repressor-like DNA-binding domains"/>
    <property type="match status" value="1"/>
</dbReference>
<dbReference type="SMART" id="SM00354">
    <property type="entry name" value="HTH_LACI"/>
    <property type="match status" value="1"/>
</dbReference>
<protein>
    <submittedName>
        <fullName evidence="5">HTH-type transcriptional regulator MalR</fullName>
    </submittedName>
</protein>
<dbReference type="EMBL" id="BOOF01000019">
    <property type="protein sequence ID" value="GIH62909.1"/>
    <property type="molecule type" value="Genomic_DNA"/>
</dbReference>
<dbReference type="InterPro" id="IPR010982">
    <property type="entry name" value="Lambda_DNA-bd_dom_sf"/>
</dbReference>
<evidence type="ECO:0000313" key="5">
    <source>
        <dbReference type="EMBL" id="GIH62909.1"/>
    </source>
</evidence>
<keyword evidence="6" id="KW-1185">Reference proteome</keyword>
<keyword evidence="3" id="KW-0804">Transcription</keyword>
<dbReference type="InterPro" id="IPR000843">
    <property type="entry name" value="HTH_LacI"/>
</dbReference>
<dbReference type="Pfam" id="PF00356">
    <property type="entry name" value="LacI"/>
    <property type="match status" value="1"/>
</dbReference>
<accession>A0ABQ4GNG4</accession>
<evidence type="ECO:0000256" key="1">
    <source>
        <dbReference type="ARBA" id="ARBA00023015"/>
    </source>
</evidence>
<feature type="domain" description="HTH lacI-type" evidence="4">
    <location>
        <begin position="3"/>
        <end position="58"/>
    </location>
</feature>
<gene>
    <name evidence="5" type="primary">malR_1</name>
    <name evidence="5" type="ORF">Msi02_37260</name>
</gene>
<organism evidence="5 6">
    <name type="scientific">Microbispora siamensis</name>
    <dbReference type="NCBI Taxonomy" id="564413"/>
    <lineage>
        <taxon>Bacteria</taxon>
        <taxon>Bacillati</taxon>
        <taxon>Actinomycetota</taxon>
        <taxon>Actinomycetes</taxon>
        <taxon>Streptosporangiales</taxon>
        <taxon>Streptosporangiaceae</taxon>
        <taxon>Microbispora</taxon>
    </lineage>
</organism>
<evidence type="ECO:0000256" key="2">
    <source>
        <dbReference type="ARBA" id="ARBA00023125"/>
    </source>
</evidence>
<dbReference type="PRINTS" id="PR00036">
    <property type="entry name" value="HTHLACI"/>
</dbReference>
<dbReference type="Gene3D" id="3.40.50.2300">
    <property type="match status" value="2"/>
</dbReference>
<proteinExistence type="predicted"/>
<dbReference type="InterPro" id="IPR046335">
    <property type="entry name" value="LacI/GalR-like_sensor"/>
</dbReference>
<dbReference type="PANTHER" id="PTHR30146">
    <property type="entry name" value="LACI-RELATED TRANSCRIPTIONAL REPRESSOR"/>
    <property type="match status" value="1"/>
</dbReference>
<sequence>MAARLDEIARQAGVSKATVSRVLNERPGVSVRARTAVMAAIEALGYERPSTMRPRSFGLVGLIVPELQNPIFALYAEVIETNLARHGFTAMLGTMTPEGSGEDEYVGMLLDRKVSGIVFVSGLHADTRIDRSRYDDLARQRVPFVLVNGQVPGLGVPSLSSDDALAARLAVRHLAGLGHRRIGFLSGPERYSTVQRRLAGFRLAMRRLAGPGAGDLVELASFDVGGGQSGAARLLDQGATALVCGSDLMALGAIRAARRRGLRVPEDVSVVGADDSLLMAFTDPALTTVRQPVLAIGAAAARALADQVKGRGDDGGERLFDPELVIRDSTGPCPP</sequence>
<dbReference type="CDD" id="cd01392">
    <property type="entry name" value="HTH_LacI"/>
    <property type="match status" value="1"/>
</dbReference>
<dbReference type="PANTHER" id="PTHR30146:SF153">
    <property type="entry name" value="LACTOSE OPERON REPRESSOR"/>
    <property type="match status" value="1"/>
</dbReference>
<dbReference type="PROSITE" id="PS50932">
    <property type="entry name" value="HTH_LACI_2"/>
    <property type="match status" value="1"/>
</dbReference>
<keyword evidence="1" id="KW-0805">Transcription regulation</keyword>
<dbReference type="Proteomes" id="UP000660454">
    <property type="component" value="Unassembled WGS sequence"/>
</dbReference>